<dbReference type="Pfam" id="PF03144">
    <property type="entry name" value="GTP_EFTU_D2"/>
    <property type="match status" value="1"/>
</dbReference>
<dbReference type="PROSITE" id="PS00301">
    <property type="entry name" value="G_TR_1"/>
    <property type="match status" value="1"/>
</dbReference>
<dbReference type="InterPro" id="IPR004161">
    <property type="entry name" value="EFTu-like_2"/>
</dbReference>
<dbReference type="NCBIfam" id="TIGR01394">
    <property type="entry name" value="TypA_BipA"/>
    <property type="match status" value="1"/>
</dbReference>
<dbReference type="Pfam" id="PF00009">
    <property type="entry name" value="GTP_EFTU"/>
    <property type="match status" value="1"/>
</dbReference>
<dbReference type="SUPFAM" id="SSF52540">
    <property type="entry name" value="P-loop containing nucleoside triphosphate hydrolases"/>
    <property type="match status" value="1"/>
</dbReference>
<dbReference type="InterPro" id="IPR009000">
    <property type="entry name" value="Transl_B-barrel_sf"/>
</dbReference>
<dbReference type="InterPro" id="IPR048876">
    <property type="entry name" value="BipA_C"/>
</dbReference>
<dbReference type="InterPro" id="IPR047043">
    <property type="entry name" value="BipA_III"/>
</dbReference>
<keyword evidence="3" id="KW-0963">Cytoplasm</keyword>
<dbReference type="Proteomes" id="UP001333102">
    <property type="component" value="Chromosome"/>
</dbReference>
<dbReference type="InterPro" id="IPR035647">
    <property type="entry name" value="EFG_III/V"/>
</dbReference>
<dbReference type="Gene3D" id="3.40.50.300">
    <property type="entry name" value="P-loop containing nucleotide triphosphate hydrolases"/>
    <property type="match status" value="1"/>
</dbReference>
<proteinExistence type="inferred from homology"/>
<dbReference type="Gene3D" id="2.40.30.10">
    <property type="entry name" value="Translation factors"/>
    <property type="match status" value="1"/>
</dbReference>
<reference evidence="6" key="1">
    <citation type="submission" date="2023-12" db="EMBL/GenBank/DDBJ databases">
        <title>Novel isolates from deep terrestrial aquifers shed light on the physiology and ecology of the class Limnochordia.</title>
        <authorList>
            <person name="Karnachuk O.V."/>
            <person name="Lukina A.P."/>
            <person name="Avakyan M.R."/>
            <person name="Kadnikov V."/>
            <person name="Begmatov S."/>
            <person name="Beletsky A.V."/>
            <person name="Mardanov A.V."/>
            <person name="Ravin N.V."/>
        </authorList>
    </citation>
    <scope>NUCLEOTIDE SEQUENCE [LARGE SCALE GENOMIC DNA]</scope>
    <source>
        <strain evidence="6">LN</strain>
    </source>
</reference>
<comment type="similarity">
    <text evidence="3">Belongs to the TRAFAC class translation factor GTPase superfamily. Classic translation factor GTPase family. BipA subfamily.</text>
</comment>
<dbReference type="SMART" id="SM00838">
    <property type="entry name" value="EFG_C"/>
    <property type="match status" value="1"/>
</dbReference>
<dbReference type="NCBIfam" id="TIGR00231">
    <property type="entry name" value="small_GTP"/>
    <property type="match status" value="1"/>
</dbReference>
<dbReference type="SUPFAM" id="SSF50447">
    <property type="entry name" value="Translation proteins"/>
    <property type="match status" value="1"/>
</dbReference>
<dbReference type="Gene3D" id="3.30.70.870">
    <property type="entry name" value="Elongation Factor G (Translational Gtpase), domain 3"/>
    <property type="match status" value="1"/>
</dbReference>
<keyword evidence="3" id="KW-0820">tRNA-binding</keyword>
<gene>
    <name evidence="5" type="primary">typA</name>
    <name evidence="3" type="synonym">bipA</name>
    <name evidence="5" type="ORF">VLY81_09185</name>
</gene>
<dbReference type="PROSITE" id="PS51722">
    <property type="entry name" value="G_TR_2"/>
    <property type="match status" value="1"/>
</dbReference>
<dbReference type="EC" id="3.6.5.-" evidence="3"/>
<keyword evidence="3" id="KW-0694">RNA-binding</keyword>
<dbReference type="HAMAP" id="MF_00849">
    <property type="entry name" value="BipA"/>
    <property type="match status" value="1"/>
</dbReference>
<comment type="catalytic activity">
    <reaction evidence="3">
        <text>GTP + H2O = GDP + phosphate + H(+)</text>
        <dbReference type="Rhea" id="RHEA:19669"/>
        <dbReference type="ChEBI" id="CHEBI:15377"/>
        <dbReference type="ChEBI" id="CHEBI:15378"/>
        <dbReference type="ChEBI" id="CHEBI:37565"/>
        <dbReference type="ChEBI" id="CHEBI:43474"/>
        <dbReference type="ChEBI" id="CHEBI:58189"/>
    </reaction>
</comment>
<dbReference type="InterPro" id="IPR035651">
    <property type="entry name" value="BipA_V"/>
</dbReference>
<dbReference type="InterPro" id="IPR031157">
    <property type="entry name" value="G_TR_CS"/>
</dbReference>
<keyword evidence="1 3" id="KW-0547">Nucleotide-binding</keyword>
<dbReference type="Gene3D" id="2.40.50.250">
    <property type="entry name" value="bipa protein"/>
    <property type="match status" value="1"/>
</dbReference>
<keyword evidence="3" id="KW-0699">rRNA-binding</keyword>
<dbReference type="InterPro" id="IPR047041">
    <property type="entry name" value="BipA_GTP-bd_dom"/>
</dbReference>
<dbReference type="InterPro" id="IPR047042">
    <property type="entry name" value="BipA_II"/>
</dbReference>
<dbReference type="PRINTS" id="PR00315">
    <property type="entry name" value="ELONGATNFCT"/>
</dbReference>
<feature type="binding site" evidence="3">
    <location>
        <begin position="15"/>
        <end position="20"/>
    </location>
    <ligand>
        <name>GTP</name>
        <dbReference type="ChEBI" id="CHEBI:37565"/>
    </ligand>
</feature>
<keyword evidence="3" id="KW-0690">Ribosome biogenesis</keyword>
<dbReference type="Pfam" id="PF21018">
    <property type="entry name" value="BipA_C"/>
    <property type="match status" value="1"/>
</dbReference>
<keyword evidence="6" id="KW-1185">Reference proteome</keyword>
<evidence type="ECO:0000313" key="5">
    <source>
        <dbReference type="EMBL" id="WRP13623.1"/>
    </source>
</evidence>
<dbReference type="CDD" id="cd01891">
    <property type="entry name" value="TypA_BipA"/>
    <property type="match status" value="1"/>
</dbReference>
<dbReference type="InterPro" id="IPR005225">
    <property type="entry name" value="Small_GTP-bd"/>
</dbReference>
<dbReference type="SUPFAM" id="SSF54980">
    <property type="entry name" value="EF-G C-terminal domain-like"/>
    <property type="match status" value="2"/>
</dbReference>
<accession>A0ABZ1BM10</accession>
<dbReference type="Gene3D" id="3.30.70.240">
    <property type="match status" value="1"/>
</dbReference>
<dbReference type="InterPro" id="IPR006298">
    <property type="entry name" value="BipA"/>
</dbReference>
<dbReference type="PANTHER" id="PTHR42908">
    <property type="entry name" value="TRANSLATION ELONGATION FACTOR-RELATED"/>
    <property type="match status" value="1"/>
</dbReference>
<evidence type="ECO:0000256" key="2">
    <source>
        <dbReference type="ARBA" id="ARBA00023134"/>
    </source>
</evidence>
<dbReference type="CDD" id="cd03691">
    <property type="entry name" value="BipA_TypA_II"/>
    <property type="match status" value="1"/>
</dbReference>
<keyword evidence="3" id="KW-0378">Hydrolase</keyword>
<dbReference type="CDD" id="cd16263">
    <property type="entry name" value="BipA_III"/>
    <property type="match status" value="1"/>
</dbReference>
<dbReference type="InterPro" id="IPR027417">
    <property type="entry name" value="P-loop_NTPase"/>
</dbReference>
<dbReference type="PANTHER" id="PTHR42908:SF8">
    <property type="entry name" value="TR-TYPE G DOMAIN-CONTAINING PROTEIN"/>
    <property type="match status" value="1"/>
</dbReference>
<dbReference type="InterPro" id="IPR000795">
    <property type="entry name" value="T_Tr_GTP-bd_dom"/>
</dbReference>
<dbReference type="InterPro" id="IPR042116">
    <property type="entry name" value="TypA/BipA_C"/>
</dbReference>
<dbReference type="InterPro" id="IPR000640">
    <property type="entry name" value="EFG_V-like"/>
</dbReference>
<keyword evidence="2 3" id="KW-0342">GTP-binding</keyword>
<evidence type="ECO:0000259" key="4">
    <source>
        <dbReference type="PROSITE" id="PS51722"/>
    </source>
</evidence>
<dbReference type="Pfam" id="PF00679">
    <property type="entry name" value="EFG_C"/>
    <property type="match status" value="1"/>
</dbReference>
<sequence length="608" mass="67323">MRERIRNVAIIAHVDHGKTTLVDAMLRQSGLFRANQALEERLMDSNELERERGITILAKNTAIHYGPYKINVIDTPGHADFGGEVERVLRMADGALLVVDAFEGPMPQTRFVLRKAFEVGLRPLVVVNKMDVPNARPREVVDEVLDLFIELGADEAQIEFPVLYASARQGWASPDPDRPGDSLQPLLEAIVREVPPPSGDPDQPLQVLVTTLDYNDYLGRIAIGRIFNGVVRPGMAVAVASRAGELRPGKIGRVLSFLGLKREEVTQAAAGDIVGLTGLEAIEIGETVTDPERPSPLPAIRVEAPTIGMYFMVNDSPFSGQEGRFVTGRQLRERLWREMQTDVALQVEPTDSPDTLEVRGRGELHLAILIEKMRREGYELQVSRPLPILRERDGRLEEPYEEAVLYVPADSVGAVMERLGPRHATVLEVEPQSGGMVRIRAHVPSRGLIGFRSELLSETRGYGILYHVFDLYGPYVGEWRSRPGGAMVATETGTTTAYAIENLQERGTLFFGPGVRVYAGQVVGEHSRPQDIQVNICKEKRLTNMRASTADVAAKLEPPRIMDLERALEWINDDEVVEVTPSSVRIRKWPRLAGGARPSAVAQTTRLS</sequence>
<evidence type="ECO:0000256" key="1">
    <source>
        <dbReference type="ARBA" id="ARBA00022741"/>
    </source>
</evidence>
<evidence type="ECO:0000313" key="6">
    <source>
        <dbReference type="Proteomes" id="UP001333102"/>
    </source>
</evidence>
<dbReference type="CDD" id="cd03710">
    <property type="entry name" value="BipA_TypA_C"/>
    <property type="match status" value="1"/>
</dbReference>
<comment type="subunit">
    <text evidence="3">Monomer.</text>
</comment>
<comment type="function">
    <text evidence="3">A 50S ribosomal subunit assembly protein with GTPase activity, required for 50S subunit assembly at low temperatures, may also play a role in translation. Binds GTP and analogs. Binds the 70S ribosome between the 30S and 50S subunits, in a similar position as ribosome-bound EF-G; it contacts a number of ribosomal proteins, both rRNAs and the A-site tRNA.</text>
</comment>
<feature type="domain" description="Tr-type G" evidence="4">
    <location>
        <begin position="3"/>
        <end position="198"/>
    </location>
</feature>
<organism evidence="5 6">
    <name type="scientific">Geochorda subterranea</name>
    <dbReference type="NCBI Taxonomy" id="3109564"/>
    <lineage>
        <taxon>Bacteria</taxon>
        <taxon>Bacillati</taxon>
        <taxon>Bacillota</taxon>
        <taxon>Limnochordia</taxon>
        <taxon>Limnochordales</taxon>
        <taxon>Geochordaceae</taxon>
        <taxon>Geochorda</taxon>
    </lineage>
</organism>
<comment type="subcellular location">
    <subcellularLocation>
        <location evidence="3">Cytoplasm</location>
    </subcellularLocation>
    <text evidence="3">Binds to ribosomes.</text>
</comment>
<dbReference type="RefSeq" id="WP_324667868.1">
    <property type="nucleotide sequence ID" value="NZ_CP141614.1"/>
</dbReference>
<dbReference type="EMBL" id="CP141614">
    <property type="protein sequence ID" value="WRP13623.1"/>
    <property type="molecule type" value="Genomic_DNA"/>
</dbReference>
<evidence type="ECO:0000256" key="3">
    <source>
        <dbReference type="HAMAP-Rule" id="MF_00849"/>
    </source>
</evidence>
<protein>
    <recommendedName>
        <fullName evidence="3">Large ribosomal subunit assembly factor BipA</fullName>
        <ecNumber evidence="3">3.6.5.-</ecNumber>
    </recommendedName>
    <alternativeName>
        <fullName evidence="3">GTP-binding protein BipA</fullName>
    </alternativeName>
</protein>
<name>A0ABZ1BM10_9FIRM</name>
<comment type="caution">
    <text evidence="3">Lacks conserved residue(s) required for the propagation of feature annotation.</text>
</comment>